<feature type="compositionally biased region" description="Low complexity" evidence="1">
    <location>
        <begin position="131"/>
        <end position="146"/>
    </location>
</feature>
<protein>
    <submittedName>
        <fullName evidence="2">Multiple organellar RNA editing factor 2, chloroplastic isoform X1</fullName>
    </submittedName>
</protein>
<name>A0AAX6G0H2_IRIPA</name>
<evidence type="ECO:0000313" key="2">
    <source>
        <dbReference type="EMBL" id="KAJ6821977.1"/>
    </source>
</evidence>
<comment type="caution">
    <text evidence="2">The sequence shown here is derived from an EMBL/GenBank/DDBJ whole genome shotgun (WGS) entry which is preliminary data.</text>
</comment>
<evidence type="ECO:0000256" key="1">
    <source>
        <dbReference type="SAM" id="MobiDB-lite"/>
    </source>
</evidence>
<evidence type="ECO:0000313" key="3">
    <source>
        <dbReference type="Proteomes" id="UP001140949"/>
    </source>
</evidence>
<dbReference type="AlphaFoldDB" id="A0AAX6G0H2"/>
<organism evidence="2 3">
    <name type="scientific">Iris pallida</name>
    <name type="common">Sweet iris</name>
    <dbReference type="NCBI Taxonomy" id="29817"/>
    <lineage>
        <taxon>Eukaryota</taxon>
        <taxon>Viridiplantae</taxon>
        <taxon>Streptophyta</taxon>
        <taxon>Embryophyta</taxon>
        <taxon>Tracheophyta</taxon>
        <taxon>Spermatophyta</taxon>
        <taxon>Magnoliopsida</taxon>
        <taxon>Liliopsida</taxon>
        <taxon>Asparagales</taxon>
        <taxon>Iridaceae</taxon>
        <taxon>Iridoideae</taxon>
        <taxon>Irideae</taxon>
        <taxon>Iris</taxon>
    </lineage>
</organism>
<feature type="region of interest" description="Disordered" evidence="1">
    <location>
        <begin position="51"/>
        <end position="96"/>
    </location>
</feature>
<reference evidence="2" key="2">
    <citation type="submission" date="2023-04" db="EMBL/GenBank/DDBJ databases">
        <authorList>
            <person name="Bruccoleri R.E."/>
            <person name="Oakeley E.J."/>
            <person name="Faust A.-M."/>
            <person name="Dessus-Babus S."/>
            <person name="Altorfer M."/>
            <person name="Burckhardt D."/>
            <person name="Oertli M."/>
            <person name="Naumann U."/>
            <person name="Petersen F."/>
            <person name="Wong J."/>
        </authorList>
    </citation>
    <scope>NUCLEOTIDE SEQUENCE</scope>
    <source>
        <strain evidence="2">GSM-AAB239-AS_SAM_17_03QT</strain>
        <tissue evidence="2">Leaf</tissue>
    </source>
</reference>
<proteinExistence type="predicted"/>
<feature type="compositionally biased region" description="Pro residues" evidence="1">
    <location>
        <begin position="86"/>
        <end position="96"/>
    </location>
</feature>
<feature type="compositionally biased region" description="Polar residues" evidence="1">
    <location>
        <begin position="1"/>
        <end position="12"/>
    </location>
</feature>
<feature type="region of interest" description="Disordered" evidence="1">
    <location>
        <begin position="130"/>
        <end position="206"/>
    </location>
</feature>
<dbReference type="Proteomes" id="UP001140949">
    <property type="component" value="Unassembled WGS sequence"/>
</dbReference>
<feature type="region of interest" description="Disordered" evidence="1">
    <location>
        <begin position="1"/>
        <end position="32"/>
    </location>
</feature>
<reference evidence="2" key="1">
    <citation type="journal article" date="2023" name="GigaByte">
        <title>Genome assembly of the bearded iris, Iris pallida Lam.</title>
        <authorList>
            <person name="Bruccoleri R.E."/>
            <person name="Oakeley E.J."/>
            <person name="Faust A.M.E."/>
            <person name="Altorfer M."/>
            <person name="Dessus-Babus S."/>
            <person name="Burckhardt D."/>
            <person name="Oertli M."/>
            <person name="Naumann U."/>
            <person name="Petersen F."/>
            <person name="Wong J."/>
        </authorList>
    </citation>
    <scope>NUCLEOTIDE SEQUENCE</scope>
    <source>
        <strain evidence="2">GSM-AAB239-AS_SAM_17_03QT</strain>
    </source>
</reference>
<keyword evidence="3" id="KW-1185">Reference proteome</keyword>
<gene>
    <name evidence="2" type="ORF">M6B38_130390</name>
</gene>
<feature type="compositionally biased region" description="Pro residues" evidence="1">
    <location>
        <begin position="147"/>
        <end position="162"/>
    </location>
</feature>
<feature type="compositionally biased region" description="Low complexity" evidence="1">
    <location>
        <begin position="183"/>
        <end position="201"/>
    </location>
</feature>
<sequence>MATTSSPLSRSTPAAHLHRRHHPPAPPPPLFPSTTIFMAGHRRLRGIRDDHHHHRRHHLRLPSLLPAPSSPPPPWTPATFAWPSPQLRPPPSPPATPSGELLRPFLFLAPCCCCRLPPSADATPLRRREIPISPSLSSPPAATSPTWPSPGEPRSPPPPSFPLFPGGQHHRRAVAAPGPAPPRAAGRPWAPRRSSSEPSRPACFSGSEPLCSVPFLELRASSSVHASSSGTLWAPCCLGCVLSRFA</sequence>
<dbReference type="EMBL" id="JANAVB010024799">
    <property type="protein sequence ID" value="KAJ6821977.1"/>
    <property type="molecule type" value="Genomic_DNA"/>
</dbReference>
<accession>A0AAX6G0H2</accession>
<feature type="compositionally biased region" description="Basic residues" evidence="1">
    <location>
        <begin position="51"/>
        <end position="60"/>
    </location>
</feature>